<dbReference type="Proteomes" id="UP000533476">
    <property type="component" value="Unassembled WGS sequence"/>
</dbReference>
<evidence type="ECO:0000313" key="3">
    <source>
        <dbReference type="EMBL" id="NMP23642.1"/>
    </source>
</evidence>
<gene>
    <name evidence="3" type="ORF">HIJ39_14965</name>
</gene>
<dbReference type="InterPro" id="IPR001650">
    <property type="entry name" value="Helicase_C-like"/>
</dbReference>
<evidence type="ECO:0000259" key="1">
    <source>
        <dbReference type="PROSITE" id="PS51192"/>
    </source>
</evidence>
<dbReference type="InterPro" id="IPR027417">
    <property type="entry name" value="P-loop_NTPase"/>
</dbReference>
<dbReference type="PROSITE" id="PS51194">
    <property type="entry name" value="HELICASE_CTER"/>
    <property type="match status" value="1"/>
</dbReference>
<dbReference type="SMART" id="SM00487">
    <property type="entry name" value="DEXDc"/>
    <property type="match status" value="1"/>
</dbReference>
<sequence>MSNKAELIRGDLLSHIDQALTQTGTFYAVVAFLRVSGLSTLMRQLRRFLDAGGEVKLLTGDYLYITEPEALRMLLNLGPNLELRLWRSFGRSFHPKAYLFETDAHAEVIVGSSNLSRSGLTSGVEWNLKVKDAEFNGTDPFSAFLELFYAESTEPVNPVTIAAYQAERDAQETKAAWREVSEAEENVVEVSPELPADTDEPAAPDVAWDPRPAQQEALEALSLSRQEGFSKGLVVLPTGLGKTYLAALFAKEFQRVLFVAHREEILRQAERTFRAVIPDKSIARYDGHQREEGGDLVFASVYTLAAKRHRERFNPARFDLIVVDEFHHAAARSYQALMQYFRPQYLLGLTATPDRADNKDVYALCDGNLVYQVSLSEAINRGWLAPFSYFGVADPIDYTQVTWRGTHYDEGELTKAQLQGRYGDTVVDAWMRYHGQRTLVFCSSRSQSRYLAERLRDAGVRALHVDGMTTAGERRRAVSQLFEGAVDVICSVDLFNEGVDIPAVDTILLARPTDSMVVFLQQIGRGLRLTQGKTRCAIIDLVGNYRHVDRRLEALGIASLTAATRQMAVEGLPKDCEIELDFEVIQLLRQLRRRRSAPKELLRHAYLALKAELGRRPTYLEFHLQSGVDSGLVRKTFHSYVGFLEALDELTPDEFRTWERAEGWLNTIERTTMQKSYKMVLLQVMLERGSRWTNAISANDAAAPFFEYLHAARYRHGDVDTQRAFQAPFRPGVVASKIAEMPMHHLAQSAPDYFELDDRSMSVRVPADTQADAERIAAWTREIVEYRLHRYFYERTGT</sequence>
<dbReference type="SMART" id="SM00490">
    <property type="entry name" value="HELICc"/>
    <property type="match status" value="1"/>
</dbReference>
<keyword evidence="3" id="KW-0347">Helicase</keyword>
<proteinExistence type="predicted"/>
<dbReference type="SUPFAM" id="SSF56024">
    <property type="entry name" value="Phospholipase D/nuclease"/>
    <property type="match status" value="1"/>
</dbReference>
<dbReference type="PANTHER" id="PTHR47396">
    <property type="entry name" value="TYPE I RESTRICTION ENZYME ECOKI R PROTEIN"/>
    <property type="match status" value="1"/>
</dbReference>
<dbReference type="Pfam" id="PF00271">
    <property type="entry name" value="Helicase_C"/>
    <property type="match status" value="1"/>
</dbReference>
<dbReference type="Pfam" id="PF13091">
    <property type="entry name" value="PLDc_2"/>
    <property type="match status" value="1"/>
</dbReference>
<feature type="domain" description="Helicase C-terminal" evidence="2">
    <location>
        <begin position="426"/>
        <end position="568"/>
    </location>
</feature>
<name>A0A7Y0Q3K1_9FIRM</name>
<dbReference type="AlphaFoldDB" id="A0A7Y0Q3K1"/>
<keyword evidence="3" id="KW-0067">ATP-binding</keyword>
<dbReference type="PROSITE" id="PS51192">
    <property type="entry name" value="HELICASE_ATP_BIND_1"/>
    <property type="match status" value="1"/>
</dbReference>
<dbReference type="GO" id="GO:0005524">
    <property type="term" value="F:ATP binding"/>
    <property type="evidence" value="ECO:0007669"/>
    <property type="project" value="InterPro"/>
</dbReference>
<dbReference type="GO" id="GO:0016787">
    <property type="term" value="F:hydrolase activity"/>
    <property type="evidence" value="ECO:0007669"/>
    <property type="project" value="InterPro"/>
</dbReference>
<dbReference type="InterPro" id="IPR050742">
    <property type="entry name" value="Helicase_Restrict-Modif_Enz"/>
</dbReference>
<reference evidence="3 4" key="1">
    <citation type="submission" date="2020-04" db="EMBL/GenBank/DDBJ databases">
        <authorList>
            <person name="Zhang R."/>
            <person name="Schippers A."/>
        </authorList>
    </citation>
    <scope>NUCLEOTIDE SEQUENCE [LARGE SCALE GENOMIC DNA]</scope>
    <source>
        <strain evidence="3 4">DSM 109850</strain>
    </source>
</reference>
<dbReference type="GO" id="GO:0003677">
    <property type="term" value="F:DNA binding"/>
    <property type="evidence" value="ECO:0007669"/>
    <property type="project" value="InterPro"/>
</dbReference>
<dbReference type="Gene3D" id="3.40.50.300">
    <property type="entry name" value="P-loop containing nucleotide triphosphate hydrolases"/>
    <property type="match status" value="2"/>
</dbReference>
<accession>A0A7Y0Q3K1</accession>
<keyword evidence="4" id="KW-1185">Reference proteome</keyword>
<dbReference type="CDD" id="cd18032">
    <property type="entry name" value="DEXHc_RE_I_III_res"/>
    <property type="match status" value="1"/>
</dbReference>
<dbReference type="Gene3D" id="3.30.870.10">
    <property type="entry name" value="Endonuclease Chain A"/>
    <property type="match status" value="1"/>
</dbReference>
<dbReference type="GO" id="GO:0004386">
    <property type="term" value="F:helicase activity"/>
    <property type="evidence" value="ECO:0007669"/>
    <property type="project" value="UniProtKB-KW"/>
</dbReference>
<comment type="caution">
    <text evidence="3">The sequence shown here is derived from an EMBL/GenBank/DDBJ whole genome shotgun (WGS) entry which is preliminary data.</text>
</comment>
<dbReference type="RefSeq" id="WP_169101106.1">
    <property type="nucleotide sequence ID" value="NZ_JABBVZ010000060.1"/>
</dbReference>
<keyword evidence="3" id="KW-0378">Hydrolase</keyword>
<evidence type="ECO:0000313" key="4">
    <source>
        <dbReference type="Proteomes" id="UP000533476"/>
    </source>
</evidence>
<dbReference type="GO" id="GO:0005829">
    <property type="term" value="C:cytosol"/>
    <property type="evidence" value="ECO:0007669"/>
    <property type="project" value="TreeGrafter"/>
</dbReference>
<organism evidence="3 4">
    <name type="scientific">Sulfobacillus harzensis</name>
    <dbReference type="NCBI Taxonomy" id="2729629"/>
    <lineage>
        <taxon>Bacteria</taxon>
        <taxon>Bacillati</taxon>
        <taxon>Bacillota</taxon>
        <taxon>Clostridia</taxon>
        <taxon>Eubacteriales</taxon>
        <taxon>Clostridiales Family XVII. Incertae Sedis</taxon>
        <taxon>Sulfobacillus</taxon>
    </lineage>
</organism>
<feature type="domain" description="Helicase ATP-binding" evidence="1">
    <location>
        <begin position="223"/>
        <end position="371"/>
    </location>
</feature>
<dbReference type="Pfam" id="PF04851">
    <property type="entry name" value="ResIII"/>
    <property type="match status" value="1"/>
</dbReference>
<dbReference type="PANTHER" id="PTHR47396:SF1">
    <property type="entry name" value="ATP-DEPENDENT HELICASE IRC3-RELATED"/>
    <property type="match status" value="1"/>
</dbReference>
<dbReference type="SUPFAM" id="SSF52540">
    <property type="entry name" value="P-loop containing nucleoside triphosphate hydrolases"/>
    <property type="match status" value="1"/>
</dbReference>
<dbReference type="InterPro" id="IPR006935">
    <property type="entry name" value="Helicase/UvrB_N"/>
</dbReference>
<dbReference type="CDD" id="cd18799">
    <property type="entry name" value="SF2_C_EcoAI-like"/>
    <property type="match status" value="1"/>
</dbReference>
<dbReference type="EMBL" id="JABBVZ010000060">
    <property type="protein sequence ID" value="NMP23642.1"/>
    <property type="molecule type" value="Genomic_DNA"/>
</dbReference>
<dbReference type="InterPro" id="IPR014001">
    <property type="entry name" value="Helicase_ATP-bd"/>
</dbReference>
<keyword evidence="3" id="KW-0547">Nucleotide-binding</keyword>
<protein>
    <submittedName>
        <fullName evidence="3">DEAD/DEAH box helicase family protein</fullName>
    </submittedName>
</protein>
<evidence type="ECO:0000259" key="2">
    <source>
        <dbReference type="PROSITE" id="PS51194"/>
    </source>
</evidence>
<dbReference type="InterPro" id="IPR025202">
    <property type="entry name" value="PLD-like_dom"/>
</dbReference>